<geneLocation type="plasmid" evidence="1 2">
    <name>unnamed1</name>
</geneLocation>
<evidence type="ECO:0000313" key="1">
    <source>
        <dbReference type="EMBL" id="QIN85455.1"/>
    </source>
</evidence>
<dbReference type="KEGG" id="rub:GBA63_22400"/>
<dbReference type="RefSeq" id="WP_166180773.1">
    <property type="nucleotide sequence ID" value="NZ_CP045120.1"/>
</dbReference>
<keyword evidence="1" id="KW-0614">Plasmid</keyword>
<reference evidence="1 2" key="1">
    <citation type="submission" date="2019-10" db="EMBL/GenBank/DDBJ databases">
        <title>Rubrobacter sp nov SCSIO 52090 isolated from a deep-sea sediment in the South China Sea.</title>
        <authorList>
            <person name="Chen R.W."/>
        </authorList>
    </citation>
    <scope>NUCLEOTIDE SEQUENCE [LARGE SCALE GENOMIC DNA]</scope>
    <source>
        <strain evidence="1 2">SCSIO 52909</strain>
        <plasmid evidence="1 2">unnamed1</plasmid>
    </source>
</reference>
<name>A0A6G8QG29_9ACTN</name>
<dbReference type="Proteomes" id="UP000501452">
    <property type="component" value="Plasmid unnamed1"/>
</dbReference>
<dbReference type="EMBL" id="CP045120">
    <property type="protein sequence ID" value="QIN85455.1"/>
    <property type="molecule type" value="Genomic_DNA"/>
</dbReference>
<keyword evidence="2" id="KW-1185">Reference proteome</keyword>
<gene>
    <name evidence="1" type="ORF">GBA63_22400</name>
</gene>
<organism evidence="1 2">
    <name type="scientific">Rubrobacter tropicus</name>
    <dbReference type="NCBI Taxonomy" id="2653851"/>
    <lineage>
        <taxon>Bacteria</taxon>
        <taxon>Bacillati</taxon>
        <taxon>Actinomycetota</taxon>
        <taxon>Rubrobacteria</taxon>
        <taxon>Rubrobacterales</taxon>
        <taxon>Rubrobacteraceae</taxon>
        <taxon>Rubrobacter</taxon>
    </lineage>
</organism>
<protein>
    <submittedName>
        <fullName evidence="1">Uncharacterized protein</fullName>
    </submittedName>
</protein>
<dbReference type="AlphaFoldDB" id="A0A6G8QG29"/>
<sequence>MATVTSRERPASRDPFELNHRNADLAVMEHRAKRLHLRHDTWGELGARRIKIKASGAKEVGTLLRFLVEAHQSYQTFGLRVEVEDDTERELVRGIGLPDHVFLEELP</sequence>
<proteinExistence type="predicted"/>
<accession>A0A6G8QG29</accession>
<evidence type="ECO:0000313" key="2">
    <source>
        <dbReference type="Proteomes" id="UP000501452"/>
    </source>
</evidence>